<sequence length="198" mass="20805">MRRHTITLGASTSAGGKVISASSAGSINGATIALESDAIFCHACKSQGKILCVGPRIPETWNGKQIALEDDLCACACPIPPKLIPNQNMRYQVIEAPAGTPTVASNAATGDICNLKTNRSNYDLVFVIQDQGTGLPLAGIPYKITLESGKTITGISDQQGRTQLVSSDVPETATLEAPYYDQDSTQTDGCFGYDACDC</sequence>
<name>A0ABX6M5R7_9BURK</name>
<evidence type="ECO:0000313" key="1">
    <source>
        <dbReference type="EMBL" id="QJD89621.1"/>
    </source>
</evidence>
<reference evidence="1 2" key="1">
    <citation type="submission" date="2020-04" db="EMBL/GenBank/DDBJ databases">
        <title>Genome sequencing of novel species.</title>
        <authorList>
            <person name="Heo J."/>
            <person name="Kim S.-J."/>
            <person name="Kim J.-S."/>
            <person name="Hong S.-B."/>
            <person name="Kwon S.-W."/>
        </authorList>
    </citation>
    <scope>NUCLEOTIDE SEQUENCE [LARGE SCALE GENOMIC DNA]</scope>
    <source>
        <strain evidence="1 2">AF9R3</strain>
    </source>
</reference>
<dbReference type="EMBL" id="CP051684">
    <property type="protein sequence ID" value="QJD89621.1"/>
    <property type="molecule type" value="Genomic_DNA"/>
</dbReference>
<keyword evidence="2" id="KW-1185">Reference proteome</keyword>
<dbReference type="CDD" id="cd14744">
    <property type="entry name" value="PAAR_CT_2"/>
    <property type="match status" value="1"/>
</dbReference>
<organism evidence="1 2">
    <name type="scientific">Duganella dendranthematis</name>
    <dbReference type="NCBI Taxonomy" id="2728021"/>
    <lineage>
        <taxon>Bacteria</taxon>
        <taxon>Pseudomonadati</taxon>
        <taxon>Pseudomonadota</taxon>
        <taxon>Betaproteobacteria</taxon>
        <taxon>Burkholderiales</taxon>
        <taxon>Oxalobacteraceae</taxon>
        <taxon>Telluria group</taxon>
        <taxon>Duganella</taxon>
    </lineage>
</organism>
<dbReference type="Proteomes" id="UP000503117">
    <property type="component" value="Chromosome"/>
</dbReference>
<proteinExistence type="predicted"/>
<dbReference type="Pfam" id="PF05488">
    <property type="entry name" value="PAAR_motif"/>
    <property type="match status" value="1"/>
</dbReference>
<dbReference type="InterPro" id="IPR008727">
    <property type="entry name" value="PAAR_motif"/>
</dbReference>
<dbReference type="RefSeq" id="WP_169111307.1">
    <property type="nucleotide sequence ID" value="NZ_CP051684.1"/>
</dbReference>
<protein>
    <recommendedName>
        <fullName evidence="3">PAAR domain-containing protein</fullName>
    </recommendedName>
</protein>
<evidence type="ECO:0000313" key="2">
    <source>
        <dbReference type="Proteomes" id="UP000503117"/>
    </source>
</evidence>
<accession>A0ABX6M5R7</accession>
<evidence type="ECO:0008006" key="3">
    <source>
        <dbReference type="Google" id="ProtNLM"/>
    </source>
</evidence>
<gene>
    <name evidence="1" type="ORF">HH213_05590</name>
</gene>